<comment type="caution">
    <text evidence="1">The sequence shown here is derived from an EMBL/GenBank/DDBJ whole genome shotgun (WGS) entry which is preliminary data.</text>
</comment>
<evidence type="ECO:0000313" key="2">
    <source>
        <dbReference type="Proteomes" id="UP000474159"/>
    </source>
</evidence>
<dbReference type="OrthoDB" id="7997964at2"/>
<organism evidence="1 2">
    <name type="scientific">Methylobacterium soli</name>
    <dbReference type="NCBI Taxonomy" id="553447"/>
    <lineage>
        <taxon>Bacteria</taxon>
        <taxon>Pseudomonadati</taxon>
        <taxon>Pseudomonadota</taxon>
        <taxon>Alphaproteobacteria</taxon>
        <taxon>Hyphomicrobiales</taxon>
        <taxon>Methylobacteriaceae</taxon>
        <taxon>Methylobacterium</taxon>
    </lineage>
</organism>
<dbReference type="Proteomes" id="UP000474159">
    <property type="component" value="Unassembled WGS sequence"/>
</dbReference>
<dbReference type="EMBL" id="VZZK01000045">
    <property type="protein sequence ID" value="KAB1072922.1"/>
    <property type="molecule type" value="Genomic_DNA"/>
</dbReference>
<name>A0A6L3SX66_9HYPH</name>
<sequence length="93" mass="10774">MFWATCTISTGEWLEYLGAFEVHWQLLHYPRDMLLMAANETRTTMRLFVGVPRSEDLLTYSGFERTERKFLPRAPILLAGNHDVFQAMFESGG</sequence>
<dbReference type="RefSeq" id="WP_151004396.1">
    <property type="nucleotide sequence ID" value="NZ_BPQY01000170.1"/>
</dbReference>
<reference evidence="1 2" key="1">
    <citation type="submission" date="2019-09" db="EMBL/GenBank/DDBJ databases">
        <title>YIM 48816 draft genome.</title>
        <authorList>
            <person name="Jiang L."/>
        </authorList>
    </citation>
    <scope>NUCLEOTIDE SEQUENCE [LARGE SCALE GENOMIC DNA]</scope>
    <source>
        <strain evidence="1 2">YIM 48816</strain>
    </source>
</reference>
<accession>A0A6L3SX66</accession>
<keyword evidence="2" id="KW-1185">Reference proteome</keyword>
<evidence type="ECO:0000313" key="1">
    <source>
        <dbReference type="EMBL" id="KAB1072922.1"/>
    </source>
</evidence>
<proteinExistence type="predicted"/>
<dbReference type="AlphaFoldDB" id="A0A6L3SX66"/>
<gene>
    <name evidence="1" type="ORF">F6X53_27510</name>
</gene>
<protein>
    <submittedName>
        <fullName evidence="1">Uncharacterized protein</fullName>
    </submittedName>
</protein>